<dbReference type="WBParaSite" id="PS1159_v2.g22816.t1">
    <property type="protein sequence ID" value="PS1159_v2.g22816.t1"/>
    <property type="gene ID" value="PS1159_v2.g22816"/>
</dbReference>
<evidence type="ECO:0000313" key="2">
    <source>
        <dbReference type="WBParaSite" id="PS1159_v2.g22816.t1"/>
    </source>
</evidence>
<organism evidence="1 2">
    <name type="scientific">Panagrolaimus sp. PS1159</name>
    <dbReference type="NCBI Taxonomy" id="55785"/>
    <lineage>
        <taxon>Eukaryota</taxon>
        <taxon>Metazoa</taxon>
        <taxon>Ecdysozoa</taxon>
        <taxon>Nematoda</taxon>
        <taxon>Chromadorea</taxon>
        <taxon>Rhabditida</taxon>
        <taxon>Tylenchina</taxon>
        <taxon>Panagrolaimomorpha</taxon>
        <taxon>Panagrolaimoidea</taxon>
        <taxon>Panagrolaimidae</taxon>
        <taxon>Panagrolaimus</taxon>
    </lineage>
</organism>
<name>A0AC35G0A1_9BILA</name>
<reference evidence="2" key="1">
    <citation type="submission" date="2022-11" db="UniProtKB">
        <authorList>
            <consortium name="WormBaseParasite"/>
        </authorList>
    </citation>
    <scope>IDENTIFICATION</scope>
</reference>
<dbReference type="Proteomes" id="UP000887580">
    <property type="component" value="Unplaced"/>
</dbReference>
<evidence type="ECO:0000313" key="1">
    <source>
        <dbReference type="Proteomes" id="UP000887580"/>
    </source>
</evidence>
<protein>
    <submittedName>
        <fullName evidence="2">Uncharacterized protein</fullName>
    </submittedName>
</protein>
<accession>A0AC35G0A1</accession>
<sequence>MYEMPFMFAAEQNYWYKIQFCKNRVGVVAFAYRYHALENKEDNDKTCLDINEQIYCHEYLIKNNMVNPYPLEITPAYQNGCPGFGNATFNEFDINKTQTVTVMIPQDLEIFKKENRTIVHVQELFIKCPKCTPDQTKPAKSGNTDCTRTIKTLEKGWPWFAENCKEGEVVECPATKSSTTLDPFSEGTTTLATAVENGTPQNMFNFLNEQQQEEMMIKNDF</sequence>
<proteinExistence type="predicted"/>